<dbReference type="NCBIfam" id="TIGR03696">
    <property type="entry name" value="Rhs_assc_core"/>
    <property type="match status" value="1"/>
</dbReference>
<dbReference type="InterPro" id="IPR022385">
    <property type="entry name" value="Rhs_assc_core"/>
</dbReference>
<evidence type="ECO:0000313" key="3">
    <source>
        <dbReference type="Proteomes" id="UP000269693"/>
    </source>
</evidence>
<keyword evidence="3" id="KW-1185">Reference proteome</keyword>
<feature type="transmembrane region" description="Helical" evidence="1">
    <location>
        <begin position="50"/>
        <end position="71"/>
    </location>
</feature>
<keyword evidence="1" id="KW-1133">Transmembrane helix</keyword>
<dbReference type="Gene3D" id="2.180.10.10">
    <property type="entry name" value="RHS repeat-associated core"/>
    <property type="match status" value="1"/>
</dbReference>
<evidence type="ECO:0000256" key="1">
    <source>
        <dbReference type="SAM" id="Phobius"/>
    </source>
</evidence>
<name>A0ABN5T953_9FLAO</name>
<evidence type="ECO:0008006" key="4">
    <source>
        <dbReference type="Google" id="ProtNLM"/>
    </source>
</evidence>
<proteinExistence type="predicted"/>
<evidence type="ECO:0000313" key="2">
    <source>
        <dbReference type="EMBL" id="AZJ33788.1"/>
    </source>
</evidence>
<keyword evidence="1" id="KW-0812">Transmembrane</keyword>
<reference evidence="2 3" key="1">
    <citation type="submission" date="2018-09" db="EMBL/GenBank/DDBJ databases">
        <title>Insights into the microbiota of Asian seabass (Lates calcarifer) with tenacibaculosis symptoms and description of sp. nov. Tenacibaculum singaporense.</title>
        <authorList>
            <person name="Miyake S."/>
            <person name="Soh M."/>
            <person name="Azman M.N."/>
            <person name="Ngoh S.Y."/>
            <person name="Orban L."/>
            <person name="Seedorf H."/>
        </authorList>
    </citation>
    <scope>NUCLEOTIDE SEQUENCE [LARGE SCALE GENOMIC DNA]</scope>
    <source>
        <strain evidence="2 3">DSM 13764</strain>
    </source>
</reference>
<sequence>MLSDSQKNVELSRFFSPDNYIQEPFNTQSFNRFGYAWNNPLKFTDPSGEFFIAALIGALISVATNGIINIIEGRPFF</sequence>
<dbReference type="Proteomes" id="UP000269693">
    <property type="component" value="Chromosome"/>
</dbReference>
<gene>
    <name evidence="2" type="ORF">D6200_14925</name>
</gene>
<accession>A0ABN5T953</accession>
<protein>
    <recommendedName>
        <fullName evidence="4">RHS repeat-associated core domain-containing protein</fullName>
    </recommendedName>
</protein>
<organism evidence="2 3">
    <name type="scientific">Tenacibaculum mesophilum</name>
    <dbReference type="NCBI Taxonomy" id="104268"/>
    <lineage>
        <taxon>Bacteria</taxon>
        <taxon>Pseudomonadati</taxon>
        <taxon>Bacteroidota</taxon>
        <taxon>Flavobacteriia</taxon>
        <taxon>Flavobacteriales</taxon>
        <taxon>Flavobacteriaceae</taxon>
        <taxon>Tenacibaculum</taxon>
    </lineage>
</organism>
<dbReference type="EMBL" id="CP032544">
    <property type="protein sequence ID" value="AZJ33788.1"/>
    <property type="molecule type" value="Genomic_DNA"/>
</dbReference>
<keyword evidence="1" id="KW-0472">Membrane</keyword>